<dbReference type="Proteomes" id="UP001500752">
    <property type="component" value="Unassembled WGS sequence"/>
</dbReference>
<protein>
    <submittedName>
        <fullName evidence="2">Uncharacterized protein</fullName>
    </submittedName>
</protein>
<name>A0ABP7DJ34_9MICC</name>
<evidence type="ECO:0000313" key="2">
    <source>
        <dbReference type="EMBL" id="GAA3705127.1"/>
    </source>
</evidence>
<comment type="caution">
    <text evidence="2">The sequence shown here is derived from an EMBL/GenBank/DDBJ whole genome shotgun (WGS) entry which is preliminary data.</text>
</comment>
<sequence length="91" mass="10749">MAFTPEPDRVYRPAERQEPYGRATFPDGSTRDGKVTAWEGDMVLFNWPERHPGDRHQLWMPASRVRRIPRRESSWQDAYDDHAFFEANGEL</sequence>
<gene>
    <name evidence="2" type="ORF">GCM10023081_46590</name>
</gene>
<dbReference type="RefSeq" id="WP_345154806.1">
    <property type="nucleotide sequence ID" value="NZ_BAABEO010000040.1"/>
</dbReference>
<dbReference type="EMBL" id="BAABEO010000040">
    <property type="protein sequence ID" value="GAA3705127.1"/>
    <property type="molecule type" value="Genomic_DNA"/>
</dbReference>
<evidence type="ECO:0000256" key="1">
    <source>
        <dbReference type="SAM" id="MobiDB-lite"/>
    </source>
</evidence>
<reference evidence="3" key="1">
    <citation type="journal article" date="2019" name="Int. J. Syst. Evol. Microbiol.">
        <title>The Global Catalogue of Microorganisms (GCM) 10K type strain sequencing project: providing services to taxonomists for standard genome sequencing and annotation.</title>
        <authorList>
            <consortium name="The Broad Institute Genomics Platform"/>
            <consortium name="The Broad Institute Genome Sequencing Center for Infectious Disease"/>
            <person name="Wu L."/>
            <person name="Ma J."/>
        </authorList>
    </citation>
    <scope>NUCLEOTIDE SEQUENCE [LARGE SCALE GENOMIC DNA]</scope>
    <source>
        <strain evidence="3">JCM 30742</strain>
    </source>
</reference>
<proteinExistence type="predicted"/>
<keyword evidence="3" id="KW-1185">Reference proteome</keyword>
<accession>A0ABP7DJ34</accession>
<evidence type="ECO:0000313" key="3">
    <source>
        <dbReference type="Proteomes" id="UP001500752"/>
    </source>
</evidence>
<feature type="compositionally biased region" description="Basic and acidic residues" evidence="1">
    <location>
        <begin position="1"/>
        <end position="19"/>
    </location>
</feature>
<organism evidence="2 3">
    <name type="scientific">Arthrobacter ginkgonis</name>
    <dbReference type="NCBI Taxonomy" id="1630594"/>
    <lineage>
        <taxon>Bacteria</taxon>
        <taxon>Bacillati</taxon>
        <taxon>Actinomycetota</taxon>
        <taxon>Actinomycetes</taxon>
        <taxon>Micrococcales</taxon>
        <taxon>Micrococcaceae</taxon>
        <taxon>Arthrobacter</taxon>
    </lineage>
</organism>
<feature type="region of interest" description="Disordered" evidence="1">
    <location>
        <begin position="1"/>
        <end position="32"/>
    </location>
</feature>